<dbReference type="EC" id="6.1.1.-" evidence="9"/>
<keyword evidence="6 7" id="KW-0030">Aminoacyl-tRNA synthetase</keyword>
<evidence type="ECO:0000256" key="7">
    <source>
        <dbReference type="RuleBase" id="RU363037"/>
    </source>
</evidence>
<keyword evidence="4" id="KW-0862">Zinc</keyword>
<evidence type="ECO:0000256" key="6">
    <source>
        <dbReference type="ARBA" id="ARBA00023146"/>
    </source>
</evidence>
<name>A0A6L3SVB7_9HYPH</name>
<dbReference type="InterPro" id="IPR020058">
    <property type="entry name" value="Glu/Gln-tRNA-synth_Ib_cat-dom"/>
</dbReference>
<accession>A0A6L3SVB7</accession>
<keyword evidence="5 7" id="KW-0067">ATP-binding</keyword>
<keyword evidence="2" id="KW-0479">Metal-binding</keyword>
<dbReference type="PANTHER" id="PTHR43311:SF1">
    <property type="entry name" value="GLUTAMYL-Q TRNA(ASP) SYNTHETASE"/>
    <property type="match status" value="1"/>
</dbReference>
<evidence type="ECO:0000256" key="3">
    <source>
        <dbReference type="ARBA" id="ARBA00022741"/>
    </source>
</evidence>
<dbReference type="PRINTS" id="PR00987">
    <property type="entry name" value="TRNASYNTHGLU"/>
</dbReference>
<keyword evidence="10" id="KW-1185">Reference proteome</keyword>
<comment type="similarity">
    <text evidence="7">Belongs to the class-I aminoacyl-tRNA synthetase family.</text>
</comment>
<organism evidence="9 10">
    <name type="scientific">Methylobacterium soli</name>
    <dbReference type="NCBI Taxonomy" id="553447"/>
    <lineage>
        <taxon>Bacteria</taxon>
        <taxon>Pseudomonadati</taxon>
        <taxon>Pseudomonadota</taxon>
        <taxon>Alphaproteobacteria</taxon>
        <taxon>Hyphomicrobiales</taxon>
        <taxon>Methylobacteriaceae</taxon>
        <taxon>Methylobacterium</taxon>
    </lineage>
</organism>
<dbReference type="SUPFAM" id="SSF52374">
    <property type="entry name" value="Nucleotidylyl transferase"/>
    <property type="match status" value="1"/>
</dbReference>
<dbReference type="OrthoDB" id="9807503at2"/>
<dbReference type="GO" id="GO:0005829">
    <property type="term" value="C:cytosol"/>
    <property type="evidence" value="ECO:0007669"/>
    <property type="project" value="TreeGrafter"/>
</dbReference>
<dbReference type="Gene3D" id="3.40.50.620">
    <property type="entry name" value="HUPs"/>
    <property type="match status" value="1"/>
</dbReference>
<evidence type="ECO:0000256" key="5">
    <source>
        <dbReference type="ARBA" id="ARBA00022840"/>
    </source>
</evidence>
<keyword evidence="1 7" id="KW-0436">Ligase</keyword>
<dbReference type="PANTHER" id="PTHR43311">
    <property type="entry name" value="GLUTAMATE--TRNA LIGASE"/>
    <property type="match status" value="1"/>
</dbReference>
<gene>
    <name evidence="9" type="ORF">F6X53_18290</name>
</gene>
<sequence>MERRLPRLPAQRGRGRLLAARHRLHPDEGSLPAPIRRVSPPVLRFAPSPNGRLHRGHAYSALLNAALAARLGGRLLLRIEDIDPVRSRPDLAAAIEADLAWLGLRFDGPVRRQSEHLPEYRADLAALAARGLAYPCFCSRSAIAAAAVSAAPADHGQDPVRRDPDGTPLYPGTCRHLAATEVAARQAMGTPHTWRLDMARALREPARAGEPGAYAYLAFDSQGAVRTVPADPARWGDAVIARRDVPTSYHLAVVHDDAAQGVTHVVRGQDLEAATDLHLLLQRLLGLPSPRYHHHALIRDPAGEKLAKSKGSQSLQDLRAEGVTPAAIRAQLGFPVPGVA</sequence>
<evidence type="ECO:0000259" key="8">
    <source>
        <dbReference type="Pfam" id="PF00749"/>
    </source>
</evidence>
<dbReference type="InterPro" id="IPR049940">
    <property type="entry name" value="GluQ/Sye"/>
</dbReference>
<reference evidence="9 10" key="1">
    <citation type="submission" date="2019-09" db="EMBL/GenBank/DDBJ databases">
        <title>YIM 48816 draft genome.</title>
        <authorList>
            <person name="Jiang L."/>
        </authorList>
    </citation>
    <scope>NUCLEOTIDE SEQUENCE [LARGE SCALE GENOMIC DNA]</scope>
    <source>
        <strain evidence="9 10">YIM 48816</strain>
    </source>
</reference>
<evidence type="ECO:0000256" key="4">
    <source>
        <dbReference type="ARBA" id="ARBA00022833"/>
    </source>
</evidence>
<dbReference type="Proteomes" id="UP000474159">
    <property type="component" value="Unassembled WGS sequence"/>
</dbReference>
<dbReference type="InterPro" id="IPR000924">
    <property type="entry name" value="Glu/Gln-tRNA-synth"/>
</dbReference>
<dbReference type="GO" id="GO:0004818">
    <property type="term" value="F:glutamate-tRNA ligase activity"/>
    <property type="evidence" value="ECO:0007669"/>
    <property type="project" value="TreeGrafter"/>
</dbReference>
<dbReference type="NCBIfam" id="NF004315">
    <property type="entry name" value="PRK05710.1-4"/>
    <property type="match status" value="1"/>
</dbReference>
<dbReference type="AlphaFoldDB" id="A0A6L3SVB7"/>
<dbReference type="EMBL" id="VZZK01000020">
    <property type="protein sequence ID" value="KAB1077469.1"/>
    <property type="molecule type" value="Genomic_DNA"/>
</dbReference>
<dbReference type="InterPro" id="IPR014729">
    <property type="entry name" value="Rossmann-like_a/b/a_fold"/>
</dbReference>
<proteinExistence type="inferred from homology"/>
<comment type="caution">
    <text evidence="9">The sequence shown here is derived from an EMBL/GenBank/DDBJ whole genome shotgun (WGS) entry which is preliminary data.</text>
</comment>
<dbReference type="GO" id="GO:0006424">
    <property type="term" value="P:glutamyl-tRNA aminoacylation"/>
    <property type="evidence" value="ECO:0007669"/>
    <property type="project" value="TreeGrafter"/>
</dbReference>
<evidence type="ECO:0000313" key="10">
    <source>
        <dbReference type="Proteomes" id="UP000474159"/>
    </source>
</evidence>
<evidence type="ECO:0000313" key="9">
    <source>
        <dbReference type="EMBL" id="KAB1077469.1"/>
    </source>
</evidence>
<dbReference type="GO" id="GO:0005524">
    <property type="term" value="F:ATP binding"/>
    <property type="evidence" value="ECO:0007669"/>
    <property type="project" value="UniProtKB-KW"/>
</dbReference>
<keyword evidence="3 7" id="KW-0547">Nucleotide-binding</keyword>
<evidence type="ECO:0000256" key="2">
    <source>
        <dbReference type="ARBA" id="ARBA00022723"/>
    </source>
</evidence>
<feature type="domain" description="Glutamyl/glutaminyl-tRNA synthetase class Ib catalytic" evidence="8">
    <location>
        <begin position="43"/>
        <end position="330"/>
    </location>
</feature>
<keyword evidence="7" id="KW-0648">Protein biosynthesis</keyword>
<dbReference type="Pfam" id="PF00749">
    <property type="entry name" value="tRNA-synt_1c"/>
    <property type="match status" value="1"/>
</dbReference>
<protein>
    <submittedName>
        <fullName evidence="9">tRNA glutamyl-Q(34) synthetase GluQRS</fullName>
        <ecNumber evidence="9">6.1.1.-</ecNumber>
    </submittedName>
</protein>
<evidence type="ECO:0000256" key="1">
    <source>
        <dbReference type="ARBA" id="ARBA00022598"/>
    </source>
</evidence>